<feature type="transmembrane region" description="Helical" evidence="8">
    <location>
        <begin position="53"/>
        <end position="77"/>
    </location>
</feature>
<dbReference type="PROSITE" id="PS00211">
    <property type="entry name" value="ABC_TRANSPORTER_1"/>
    <property type="match status" value="1"/>
</dbReference>
<dbReference type="PROSITE" id="PS50893">
    <property type="entry name" value="ABC_TRANSPORTER_2"/>
    <property type="match status" value="1"/>
</dbReference>
<dbReference type="InterPro" id="IPR039421">
    <property type="entry name" value="Type_1_exporter"/>
</dbReference>
<dbReference type="Gene3D" id="3.40.50.300">
    <property type="entry name" value="P-loop containing nucleotide triphosphate hydrolases"/>
    <property type="match status" value="1"/>
</dbReference>
<keyword evidence="6 8" id="KW-1133">Transmembrane helix</keyword>
<evidence type="ECO:0000256" key="2">
    <source>
        <dbReference type="ARBA" id="ARBA00022448"/>
    </source>
</evidence>
<evidence type="ECO:0000259" key="10">
    <source>
        <dbReference type="PROSITE" id="PS50929"/>
    </source>
</evidence>
<accession>A0A4U1JNN7</accession>
<gene>
    <name evidence="11" type="ORF">FBT96_18165</name>
</gene>
<evidence type="ECO:0000256" key="7">
    <source>
        <dbReference type="ARBA" id="ARBA00023136"/>
    </source>
</evidence>
<keyword evidence="4" id="KW-0547">Nucleotide-binding</keyword>
<reference evidence="11 12" key="1">
    <citation type="submission" date="2019-04" db="EMBL/GenBank/DDBJ databases">
        <title>Draft Whole-Genome sequence of the purple photosynthetic bacterium Rhodobacter capsulatus SP108 with an indigenous class A beta-lactamase.</title>
        <authorList>
            <person name="Robertson S."/>
            <person name="Meyer T.E."/>
            <person name="Kyndt J.A."/>
        </authorList>
    </citation>
    <scope>NUCLEOTIDE SEQUENCE [LARGE SCALE GENOMIC DNA]</scope>
    <source>
        <strain evidence="11 12">SP108</strain>
    </source>
</reference>
<dbReference type="Proteomes" id="UP000310597">
    <property type="component" value="Unassembled WGS sequence"/>
</dbReference>
<feature type="transmembrane region" description="Helical" evidence="8">
    <location>
        <begin position="135"/>
        <end position="152"/>
    </location>
</feature>
<evidence type="ECO:0000256" key="8">
    <source>
        <dbReference type="SAM" id="Phobius"/>
    </source>
</evidence>
<dbReference type="SMART" id="SM00382">
    <property type="entry name" value="AAA"/>
    <property type="match status" value="1"/>
</dbReference>
<comment type="subcellular location">
    <subcellularLocation>
        <location evidence="1">Cell membrane</location>
        <topology evidence="1">Multi-pass membrane protein</topology>
    </subcellularLocation>
</comment>
<dbReference type="RefSeq" id="WP_136909168.1">
    <property type="nucleotide sequence ID" value="NZ_SWJZ01000102.1"/>
</dbReference>
<evidence type="ECO:0000256" key="1">
    <source>
        <dbReference type="ARBA" id="ARBA00004651"/>
    </source>
</evidence>
<evidence type="ECO:0000313" key="11">
    <source>
        <dbReference type="EMBL" id="TKD14449.1"/>
    </source>
</evidence>
<dbReference type="GO" id="GO:0016887">
    <property type="term" value="F:ATP hydrolysis activity"/>
    <property type="evidence" value="ECO:0007669"/>
    <property type="project" value="InterPro"/>
</dbReference>
<dbReference type="InterPro" id="IPR003439">
    <property type="entry name" value="ABC_transporter-like_ATP-bd"/>
</dbReference>
<dbReference type="GO" id="GO:0140359">
    <property type="term" value="F:ABC-type transporter activity"/>
    <property type="evidence" value="ECO:0007669"/>
    <property type="project" value="InterPro"/>
</dbReference>
<evidence type="ECO:0000256" key="3">
    <source>
        <dbReference type="ARBA" id="ARBA00022692"/>
    </source>
</evidence>
<dbReference type="InterPro" id="IPR003593">
    <property type="entry name" value="AAA+_ATPase"/>
</dbReference>
<dbReference type="EMBL" id="SWJZ01000102">
    <property type="protein sequence ID" value="TKD14449.1"/>
    <property type="molecule type" value="Genomic_DNA"/>
</dbReference>
<name>A0A4U1JNN7_RHOCA</name>
<dbReference type="InterPro" id="IPR027417">
    <property type="entry name" value="P-loop_NTPase"/>
</dbReference>
<keyword evidence="3 8" id="KW-0812">Transmembrane</keyword>
<protein>
    <submittedName>
        <fullName evidence="11">ABC transporter ATP-binding protein</fullName>
    </submittedName>
</protein>
<dbReference type="Gene3D" id="1.20.1560.10">
    <property type="entry name" value="ABC transporter type 1, transmembrane domain"/>
    <property type="match status" value="1"/>
</dbReference>
<feature type="domain" description="ABC transmembrane type-1" evidence="10">
    <location>
        <begin position="20"/>
        <end position="299"/>
    </location>
</feature>
<feature type="transmembrane region" description="Helical" evidence="8">
    <location>
        <begin position="264"/>
        <end position="284"/>
    </location>
</feature>
<dbReference type="Pfam" id="PF00005">
    <property type="entry name" value="ABC_tran"/>
    <property type="match status" value="1"/>
</dbReference>
<evidence type="ECO:0000259" key="9">
    <source>
        <dbReference type="PROSITE" id="PS50893"/>
    </source>
</evidence>
<evidence type="ECO:0000256" key="4">
    <source>
        <dbReference type="ARBA" id="ARBA00022741"/>
    </source>
</evidence>
<dbReference type="AlphaFoldDB" id="A0A4U1JNN7"/>
<evidence type="ECO:0000256" key="6">
    <source>
        <dbReference type="ARBA" id="ARBA00022989"/>
    </source>
</evidence>
<dbReference type="GO" id="GO:0034040">
    <property type="term" value="F:ATPase-coupled lipid transmembrane transporter activity"/>
    <property type="evidence" value="ECO:0007669"/>
    <property type="project" value="TreeGrafter"/>
</dbReference>
<dbReference type="CDD" id="cd18549">
    <property type="entry name" value="ABC_6TM_YwjA_like"/>
    <property type="match status" value="1"/>
</dbReference>
<keyword evidence="2" id="KW-0813">Transport</keyword>
<keyword evidence="7 8" id="KW-0472">Membrane</keyword>
<dbReference type="InterPro" id="IPR011527">
    <property type="entry name" value="ABC1_TM_dom"/>
</dbReference>
<sequence length="583" mass="62835">MLEALVDHYRPHLRLLGLDLAAAILSGLLELAFPLAIAAFIDHLLPLGQWGLTLWAAAGLGIVYCLNAGLMAVVIYLGHKLGIAIETGLRLRAFEHLTRLSFGWFDRNETGKLVARVTRDLEEVGEVAHHGPEDLLIALMTFAGAFALMVWLHLPLAVLTVGIVPLMVALLTIYGGRMTRAWQAIYGQLGQFNVRLAETLGGIRVVQAFTNEPHERRLFARANEDYRRAKLEAYRLMAAAATLQYMGLRLVQVVVMVAGAGFVFAGSLSTGDFVAFLLLVTVFFRPLEKIAAVIETYPRGIAGFQRYQALLAEVPEIADAPGAVAAPALSGRIAFERVSFGYDPARPVLRDLSLTVEPGQTVALVGASGAGKTTLLSLVGRFYLPQSGQIRIDGQPIERFTLASLRAQIGVVSQDVFLFGGTLRENIAYARPEADDAAILAAVRAAQLEDLLADLPEGLETVVGERGVLLSGGQKQRVAIARVFLRNPPILLLDEATSALDRATERRVQAALASLARGRTVLVIAHRLETIRHADRIVVLENGRIVESGSHEALLAGGSAYRALWDGLGAGRGPVQALGRVST</sequence>
<dbReference type="GO" id="GO:0005524">
    <property type="term" value="F:ATP binding"/>
    <property type="evidence" value="ECO:0007669"/>
    <property type="project" value="UniProtKB-KW"/>
</dbReference>
<dbReference type="FunFam" id="3.40.50.300:FF:000287">
    <property type="entry name" value="Multidrug ABC transporter ATP-binding protein"/>
    <property type="match status" value="1"/>
</dbReference>
<dbReference type="InterPro" id="IPR036640">
    <property type="entry name" value="ABC1_TM_sf"/>
</dbReference>
<dbReference type="PROSITE" id="PS50929">
    <property type="entry name" value="ABC_TM1F"/>
    <property type="match status" value="1"/>
</dbReference>
<keyword evidence="5 11" id="KW-0067">ATP-binding</keyword>
<feature type="transmembrane region" description="Helical" evidence="8">
    <location>
        <begin position="20"/>
        <end position="41"/>
    </location>
</feature>
<dbReference type="InterPro" id="IPR017871">
    <property type="entry name" value="ABC_transporter-like_CS"/>
</dbReference>
<dbReference type="OrthoDB" id="9808328at2"/>
<proteinExistence type="predicted"/>
<organism evidence="11 12">
    <name type="scientific">Rhodobacter capsulatus</name>
    <name type="common">Rhodopseudomonas capsulata</name>
    <dbReference type="NCBI Taxonomy" id="1061"/>
    <lineage>
        <taxon>Bacteria</taxon>
        <taxon>Pseudomonadati</taxon>
        <taxon>Pseudomonadota</taxon>
        <taxon>Alphaproteobacteria</taxon>
        <taxon>Rhodobacterales</taxon>
        <taxon>Rhodobacter group</taxon>
        <taxon>Rhodobacter</taxon>
    </lineage>
</organism>
<dbReference type="PANTHER" id="PTHR24221:SF632">
    <property type="entry name" value="ATP-DEPENDENT LIPID A-CORE FLIPPASE"/>
    <property type="match status" value="1"/>
</dbReference>
<evidence type="ECO:0000256" key="5">
    <source>
        <dbReference type="ARBA" id="ARBA00022840"/>
    </source>
</evidence>
<evidence type="ECO:0000313" key="12">
    <source>
        <dbReference type="Proteomes" id="UP000310597"/>
    </source>
</evidence>
<dbReference type="Pfam" id="PF00664">
    <property type="entry name" value="ABC_membrane"/>
    <property type="match status" value="1"/>
</dbReference>
<feature type="domain" description="ABC transporter" evidence="9">
    <location>
        <begin position="333"/>
        <end position="567"/>
    </location>
</feature>
<dbReference type="GO" id="GO:0005886">
    <property type="term" value="C:plasma membrane"/>
    <property type="evidence" value="ECO:0007669"/>
    <property type="project" value="UniProtKB-SubCell"/>
</dbReference>
<dbReference type="SUPFAM" id="SSF90123">
    <property type="entry name" value="ABC transporter transmembrane region"/>
    <property type="match status" value="1"/>
</dbReference>
<dbReference type="PANTHER" id="PTHR24221">
    <property type="entry name" value="ATP-BINDING CASSETTE SUB-FAMILY B"/>
    <property type="match status" value="1"/>
</dbReference>
<feature type="transmembrane region" description="Helical" evidence="8">
    <location>
        <begin position="158"/>
        <end position="176"/>
    </location>
</feature>
<comment type="caution">
    <text evidence="11">The sequence shown here is derived from an EMBL/GenBank/DDBJ whole genome shotgun (WGS) entry which is preliminary data.</text>
</comment>
<dbReference type="SUPFAM" id="SSF52540">
    <property type="entry name" value="P-loop containing nucleoside triphosphate hydrolases"/>
    <property type="match status" value="1"/>
</dbReference>